<evidence type="ECO:0000256" key="3">
    <source>
        <dbReference type="ARBA" id="ARBA00022989"/>
    </source>
</evidence>
<dbReference type="Pfam" id="PF04140">
    <property type="entry name" value="ICMT"/>
    <property type="match status" value="1"/>
</dbReference>
<dbReference type="PROSITE" id="PS50244">
    <property type="entry name" value="S5A_REDUCTASE"/>
    <property type="match status" value="1"/>
</dbReference>
<evidence type="ECO:0000256" key="5">
    <source>
        <dbReference type="SAM" id="Phobius"/>
    </source>
</evidence>
<evidence type="ECO:0000313" key="8">
    <source>
        <dbReference type="Proteomes" id="UP000192441"/>
    </source>
</evidence>
<dbReference type="PANTHER" id="PTHR12714:SF9">
    <property type="entry name" value="PROTEIN-S-ISOPRENYLCYSTEINE O-METHYLTRANSFERASE"/>
    <property type="match status" value="1"/>
</dbReference>
<evidence type="ECO:0000313" key="9">
    <source>
        <dbReference type="Proteomes" id="UP000467379"/>
    </source>
</evidence>
<dbReference type="InterPro" id="IPR007269">
    <property type="entry name" value="ICMT_MeTrfase"/>
</dbReference>
<dbReference type="Proteomes" id="UP000467379">
    <property type="component" value="Chromosome"/>
</dbReference>
<dbReference type="Gene3D" id="1.20.120.1630">
    <property type="match status" value="1"/>
</dbReference>
<name>A0A7I7W1S1_9MYCO</name>
<accession>A0A7I7W1S1</accession>
<proteinExistence type="predicted"/>
<protein>
    <recommendedName>
        <fullName evidence="10">Isoprenylcysteine carboxyl methyltransferase</fullName>
    </recommendedName>
</protein>
<comment type="subcellular location">
    <subcellularLocation>
        <location evidence="1">Membrane</location>
        <topology evidence="1">Multi-pass membrane protein</topology>
    </subcellularLocation>
</comment>
<dbReference type="EMBL" id="AP022606">
    <property type="protein sequence ID" value="BBZ11529.1"/>
    <property type="molecule type" value="Genomic_DNA"/>
</dbReference>
<evidence type="ECO:0000313" key="6">
    <source>
        <dbReference type="EMBL" id="BBZ11529.1"/>
    </source>
</evidence>
<dbReference type="Proteomes" id="UP000192441">
    <property type="component" value="Unassembled WGS sequence"/>
</dbReference>
<feature type="transmembrane region" description="Helical" evidence="5">
    <location>
        <begin position="128"/>
        <end position="157"/>
    </location>
</feature>
<dbReference type="EMBL" id="MVHM01000018">
    <property type="protein sequence ID" value="ORA33570.1"/>
    <property type="molecule type" value="Genomic_DNA"/>
</dbReference>
<sequence length="189" mass="20584">MVLTSWLALAGLAVWAGFEFVLRRREDAQTASWADAGTDRGSTRILVCCFIVSAAVVIGLAVTGIGWASPLWRWLGIAALGLGLAVRAWGMVALGRHYTRTVREVDEHQLVTSGPYAVIRHPGYAGTILVWCGYALAAAGWVAVLVVGALVVAAYAYRVHTEEALLGSVFGQRYEDYRRRTSRLVPFVY</sequence>
<evidence type="ECO:0000256" key="1">
    <source>
        <dbReference type="ARBA" id="ARBA00004141"/>
    </source>
</evidence>
<keyword evidence="9" id="KW-1185">Reference proteome</keyword>
<feature type="transmembrane region" description="Helical" evidence="5">
    <location>
        <begin position="74"/>
        <end position="94"/>
    </location>
</feature>
<dbReference type="GO" id="GO:0016020">
    <property type="term" value="C:membrane"/>
    <property type="evidence" value="ECO:0007669"/>
    <property type="project" value="UniProtKB-SubCell"/>
</dbReference>
<dbReference type="GO" id="GO:0004671">
    <property type="term" value="F:protein C-terminal S-isoprenylcysteine carboxyl O-methyltransferase activity"/>
    <property type="evidence" value="ECO:0007669"/>
    <property type="project" value="InterPro"/>
</dbReference>
<feature type="transmembrane region" description="Helical" evidence="5">
    <location>
        <begin position="6"/>
        <end position="22"/>
    </location>
</feature>
<keyword evidence="3 5" id="KW-1133">Transmembrane helix</keyword>
<gene>
    <name evidence="7" type="ORF">BST20_22095</name>
    <name evidence="6" type="ORF">MBRA_17240</name>
</gene>
<reference evidence="6" key="3">
    <citation type="submission" date="2020-02" db="EMBL/GenBank/DDBJ databases">
        <authorList>
            <person name="Matsumoto Y."/>
            <person name="Kinjo T."/>
            <person name="Motooka D."/>
            <person name="Nabeya D."/>
            <person name="Jung N."/>
            <person name="Uechi K."/>
            <person name="Horii T."/>
            <person name="Iida T."/>
            <person name="Fujita J."/>
            <person name="Nakamura S."/>
        </authorList>
    </citation>
    <scope>NUCLEOTIDE SEQUENCE</scope>
    <source>
        <strain evidence="6">JCM 12687</strain>
    </source>
</reference>
<evidence type="ECO:0000256" key="4">
    <source>
        <dbReference type="ARBA" id="ARBA00023136"/>
    </source>
</evidence>
<keyword evidence="4 5" id="KW-0472">Membrane</keyword>
<dbReference type="RefSeq" id="WP_083133553.1">
    <property type="nucleotide sequence ID" value="NZ_AP022606.1"/>
</dbReference>
<evidence type="ECO:0000256" key="2">
    <source>
        <dbReference type="ARBA" id="ARBA00022692"/>
    </source>
</evidence>
<dbReference type="PANTHER" id="PTHR12714">
    <property type="entry name" value="PROTEIN-S ISOPRENYLCYSTEINE O-METHYLTRANSFERASE"/>
    <property type="match status" value="1"/>
</dbReference>
<keyword evidence="2 5" id="KW-0812">Transmembrane</keyword>
<feature type="transmembrane region" description="Helical" evidence="5">
    <location>
        <begin position="43"/>
        <end position="68"/>
    </location>
</feature>
<evidence type="ECO:0000313" key="7">
    <source>
        <dbReference type="EMBL" id="ORA33570.1"/>
    </source>
</evidence>
<evidence type="ECO:0008006" key="10">
    <source>
        <dbReference type="Google" id="ProtNLM"/>
    </source>
</evidence>
<reference evidence="7 8" key="1">
    <citation type="submission" date="2016-12" db="EMBL/GenBank/DDBJ databases">
        <title>The new phylogeny of genus Mycobacterium.</title>
        <authorList>
            <person name="Tortoli E."/>
            <person name="Trovato A."/>
            <person name="Cirillo D.M."/>
        </authorList>
    </citation>
    <scope>NUCLEOTIDE SEQUENCE [LARGE SCALE GENOMIC DNA]</scope>
    <source>
        <strain evidence="7 8">DSM 44624</strain>
    </source>
</reference>
<dbReference type="AlphaFoldDB" id="A0A7I7W1S1"/>
<organism evidence="7 8">
    <name type="scientific">Mycobacterium branderi</name>
    <dbReference type="NCBI Taxonomy" id="43348"/>
    <lineage>
        <taxon>Bacteria</taxon>
        <taxon>Bacillati</taxon>
        <taxon>Actinomycetota</taxon>
        <taxon>Actinomycetes</taxon>
        <taxon>Mycobacteriales</taxon>
        <taxon>Mycobacteriaceae</taxon>
        <taxon>Mycobacterium</taxon>
    </lineage>
</organism>
<dbReference type="OrthoDB" id="9789029at2"/>
<reference evidence="6 9" key="2">
    <citation type="journal article" date="2019" name="Emerg. Microbes Infect.">
        <title>Comprehensive subspecies identification of 175 nontuberculous mycobacteria species based on 7547 genomic profiles.</title>
        <authorList>
            <person name="Matsumoto Y."/>
            <person name="Kinjo T."/>
            <person name="Motooka D."/>
            <person name="Nabeya D."/>
            <person name="Jung N."/>
            <person name="Uechi K."/>
            <person name="Horii T."/>
            <person name="Iida T."/>
            <person name="Fujita J."/>
            <person name="Nakamura S."/>
        </authorList>
    </citation>
    <scope>NUCLEOTIDE SEQUENCE [LARGE SCALE GENOMIC DNA]</scope>
    <source>
        <strain evidence="6 9">JCM 12687</strain>
    </source>
</reference>